<reference evidence="1 4" key="2">
    <citation type="submission" date="2021-03" db="EMBL/GenBank/DDBJ databases">
        <title>Comparative genomics of Chinese and international isolates of Escherichia albertii: population structure and evolution of virulence and antimicrobial resistance.</title>
        <authorList>
            <person name="Wang H."/>
            <person name="Xiong Y."/>
            <person name="Luo L."/>
        </authorList>
    </citation>
    <scope>NUCLEOTIDE SEQUENCE [LARGE SCALE GENOMIC DNA]</scope>
    <source>
        <strain evidence="1 4">Sample 165</strain>
    </source>
</reference>
<evidence type="ECO:0000313" key="3">
    <source>
        <dbReference type="Proteomes" id="UP000292187"/>
    </source>
</evidence>
<dbReference type="EMBL" id="SIZV01000011">
    <property type="protein sequence ID" value="TBR53331.1"/>
    <property type="molecule type" value="Genomic_DNA"/>
</dbReference>
<gene>
    <name evidence="2" type="ORF">EYS06_10610</name>
    <name evidence="1" type="ORF">JRC44_02300</name>
</gene>
<name>A0A7U8VSV6_ESCAL</name>
<proteinExistence type="predicted"/>
<dbReference type="Proteomes" id="UP000663211">
    <property type="component" value="Chromosome"/>
</dbReference>
<protein>
    <submittedName>
        <fullName evidence="2">ABC transporter permease</fullName>
    </submittedName>
</protein>
<evidence type="ECO:0000313" key="4">
    <source>
        <dbReference type="Proteomes" id="UP000663211"/>
    </source>
</evidence>
<reference evidence="2 3" key="1">
    <citation type="submission" date="2019-02" db="EMBL/GenBank/DDBJ databases">
        <title>Draft genome sequence of Escherichia albertii strain Mex-12/320a, isolated from an infant with diarrhea, harboring virulence genes associated with diarrheagenic strains of enteropathogenic E. coli.</title>
        <authorList>
            <person name="Maldonado-Puga S."/>
            <person name="Meza-Segura M."/>
            <person name="Zaidi M.B."/>
            <person name="Estrada-Garcia T."/>
        </authorList>
    </citation>
    <scope>NUCLEOTIDE SEQUENCE [LARGE SCALE GENOMIC DNA]</scope>
    <source>
        <strain evidence="2 3">Mex-12/320a</strain>
    </source>
</reference>
<dbReference type="AlphaFoldDB" id="A0A7U8VSV6"/>
<sequence>MNAKAGKINPQTMPVLTRFEWLIYDQVKSDYSPILQKANCFVWRQCCYLMLSELTALQYQSRFDSNIGFGEFAAFITYSDKLF</sequence>
<accession>A0A7U8VSV6</accession>
<organism evidence="2 3">
    <name type="scientific">Escherichia albertii</name>
    <dbReference type="NCBI Taxonomy" id="208962"/>
    <lineage>
        <taxon>Bacteria</taxon>
        <taxon>Pseudomonadati</taxon>
        <taxon>Pseudomonadota</taxon>
        <taxon>Gammaproteobacteria</taxon>
        <taxon>Enterobacterales</taxon>
        <taxon>Enterobacteriaceae</taxon>
        <taxon>Escherichia</taxon>
    </lineage>
</organism>
<dbReference type="EMBL" id="CP070296">
    <property type="protein sequence ID" value="QST74010.1"/>
    <property type="molecule type" value="Genomic_DNA"/>
</dbReference>
<dbReference type="Proteomes" id="UP000292187">
    <property type="component" value="Unassembled WGS sequence"/>
</dbReference>
<evidence type="ECO:0000313" key="1">
    <source>
        <dbReference type="EMBL" id="QST74010.1"/>
    </source>
</evidence>
<evidence type="ECO:0000313" key="2">
    <source>
        <dbReference type="EMBL" id="TBR53331.1"/>
    </source>
</evidence>
<dbReference type="RefSeq" id="WP_025238225.1">
    <property type="nucleotide sequence ID" value="NZ_BBVF01000008.1"/>
</dbReference>